<organism evidence="5 6">
    <name type="scientific">Sphaerisporangium flaviroseum</name>
    <dbReference type="NCBI Taxonomy" id="509199"/>
    <lineage>
        <taxon>Bacteria</taxon>
        <taxon>Bacillati</taxon>
        <taxon>Actinomycetota</taxon>
        <taxon>Actinomycetes</taxon>
        <taxon>Streptosporangiales</taxon>
        <taxon>Streptosporangiaceae</taxon>
        <taxon>Sphaerisporangium</taxon>
    </lineage>
</organism>
<dbReference type="InterPro" id="IPR040846">
    <property type="entry name" value="ORF_12_N"/>
</dbReference>
<dbReference type="Gene3D" id="3.40.710.10">
    <property type="entry name" value="DD-peptidase/beta-lactamase superfamily"/>
    <property type="match status" value="1"/>
</dbReference>
<evidence type="ECO:0000313" key="5">
    <source>
        <dbReference type="EMBL" id="GAA3794023.1"/>
    </source>
</evidence>
<accession>A0ABP7HJ88</accession>
<dbReference type="EMBL" id="BAAAZR010000001">
    <property type="protein sequence ID" value="GAA3794023.1"/>
    <property type="molecule type" value="Genomic_DNA"/>
</dbReference>
<keyword evidence="2" id="KW-0732">Signal</keyword>
<dbReference type="Pfam" id="PF13354">
    <property type="entry name" value="Beta-lactamase2"/>
    <property type="match status" value="1"/>
</dbReference>
<feature type="chain" id="PRO_5047240560" description="Serine hydrolase" evidence="2">
    <location>
        <begin position="27"/>
        <end position="463"/>
    </location>
</feature>
<dbReference type="Proteomes" id="UP001500888">
    <property type="component" value="Unassembled WGS sequence"/>
</dbReference>
<dbReference type="PANTHER" id="PTHR35333">
    <property type="entry name" value="BETA-LACTAMASE"/>
    <property type="match status" value="1"/>
</dbReference>
<evidence type="ECO:0000313" key="6">
    <source>
        <dbReference type="Proteomes" id="UP001500888"/>
    </source>
</evidence>
<evidence type="ECO:0000256" key="2">
    <source>
        <dbReference type="SAM" id="SignalP"/>
    </source>
</evidence>
<dbReference type="PROSITE" id="PS51257">
    <property type="entry name" value="PROKAR_LIPOPROTEIN"/>
    <property type="match status" value="1"/>
</dbReference>
<protein>
    <recommendedName>
        <fullName evidence="7">Serine hydrolase</fullName>
    </recommendedName>
</protein>
<dbReference type="RefSeq" id="WP_344935045.1">
    <property type="nucleotide sequence ID" value="NZ_BAAAZR010000001.1"/>
</dbReference>
<reference evidence="6" key="1">
    <citation type="journal article" date="2019" name="Int. J. Syst. Evol. Microbiol.">
        <title>The Global Catalogue of Microorganisms (GCM) 10K type strain sequencing project: providing services to taxonomists for standard genome sequencing and annotation.</title>
        <authorList>
            <consortium name="The Broad Institute Genomics Platform"/>
            <consortium name="The Broad Institute Genome Sequencing Center for Infectious Disease"/>
            <person name="Wu L."/>
            <person name="Ma J."/>
        </authorList>
    </citation>
    <scope>NUCLEOTIDE SEQUENCE [LARGE SCALE GENOMIC DNA]</scope>
    <source>
        <strain evidence="6">JCM 16908</strain>
    </source>
</reference>
<dbReference type="InterPro" id="IPR012338">
    <property type="entry name" value="Beta-lactam/transpept-like"/>
</dbReference>
<dbReference type="PANTHER" id="PTHR35333:SF5">
    <property type="entry name" value="CONSERVED LIPOPROTEIN LPQF-RELATED"/>
    <property type="match status" value="1"/>
</dbReference>
<evidence type="ECO:0000259" key="3">
    <source>
        <dbReference type="Pfam" id="PF13354"/>
    </source>
</evidence>
<feature type="compositionally biased region" description="Low complexity" evidence="1">
    <location>
        <begin position="28"/>
        <end position="54"/>
    </location>
</feature>
<dbReference type="SUPFAM" id="SSF56601">
    <property type="entry name" value="beta-lactamase/transpeptidase-like"/>
    <property type="match status" value="1"/>
</dbReference>
<proteinExistence type="predicted"/>
<sequence>MHLTTRSTRFLSVTLGAAVLTLTACAPGSQGASTAATTAGPSATRATTASPRPTVAIPDTPVGRQLRWFLEAASAPPIPEDELVAHLNADFLKQVPPATFNKVVEGVAGLVLDELIDVKPTALVGLVSTASGRFRLSISADASGLIAGLLLSPVTSPSPSPASWADIGKRLRAVAPQVGFLAAEVTRQGRCRPVYAVAPGTPRPLGSMFKLYVLGAVAGRIGRGELSWDDKLTIRPELKSLPSGELQDRPDNSTVTVREAAKLMISISDNTATDLLIHRAGRRTVEARNAAWSGHAERNVPFLTTRELFALKGADYPRLAERYLTLGSKQRRGYLGRTVARVLLSDITPWTTPRDLDTIEWFASPADVCRAFAGLSQIDDRNVGEAMSAQDAGLALDREDWPVVWHKGGSEPGLLALGFLARSAKGKTYVVTTLTADPRAALNESAAGQELLALIRGAFTLLG</sequence>
<keyword evidence="6" id="KW-1185">Reference proteome</keyword>
<dbReference type="Gene3D" id="3.10.450.280">
    <property type="match status" value="1"/>
</dbReference>
<evidence type="ECO:0008006" key="7">
    <source>
        <dbReference type="Google" id="ProtNLM"/>
    </source>
</evidence>
<dbReference type="InterPro" id="IPR000871">
    <property type="entry name" value="Beta-lactam_class-A"/>
</dbReference>
<feature type="domain" description="Beta-lactamase class A catalytic" evidence="3">
    <location>
        <begin position="197"/>
        <end position="413"/>
    </location>
</feature>
<name>A0ABP7HJ88_9ACTN</name>
<comment type="caution">
    <text evidence="5">The sequence shown here is derived from an EMBL/GenBank/DDBJ whole genome shotgun (WGS) entry which is preliminary data.</text>
</comment>
<feature type="signal peptide" evidence="2">
    <location>
        <begin position="1"/>
        <end position="26"/>
    </location>
</feature>
<gene>
    <name evidence="5" type="ORF">GCM10022226_11630</name>
</gene>
<evidence type="ECO:0000256" key="1">
    <source>
        <dbReference type="SAM" id="MobiDB-lite"/>
    </source>
</evidence>
<feature type="region of interest" description="Disordered" evidence="1">
    <location>
        <begin position="28"/>
        <end position="57"/>
    </location>
</feature>
<evidence type="ECO:0000259" key="4">
    <source>
        <dbReference type="Pfam" id="PF18042"/>
    </source>
</evidence>
<dbReference type="Pfam" id="PF18042">
    <property type="entry name" value="ORF_12_N"/>
    <property type="match status" value="1"/>
</dbReference>
<feature type="domain" description="ORF 12 gene product N-terminal" evidence="4">
    <location>
        <begin position="57"/>
        <end position="146"/>
    </location>
</feature>
<dbReference type="InterPro" id="IPR045155">
    <property type="entry name" value="Beta-lactam_cat"/>
</dbReference>